<gene>
    <name evidence="1" type="ORF">PZN02_006047</name>
</gene>
<sequence>MTLKQLVEARACHRQRQQGSRSSSDGNCYKHACIFRKLIPIRVPCARFLTAQESLYPFARC</sequence>
<dbReference type="RefSeq" id="WP_280663693.1">
    <property type="nucleotide sequence ID" value="NZ_CP120375.1"/>
</dbReference>
<evidence type="ECO:0000313" key="1">
    <source>
        <dbReference type="EMBL" id="WEX91737.1"/>
    </source>
</evidence>
<protein>
    <submittedName>
        <fullName evidence="1">Uncharacterized protein</fullName>
    </submittedName>
</protein>
<dbReference type="Proteomes" id="UP001229355">
    <property type="component" value="Plasmid unnamed"/>
</dbReference>
<proteinExistence type="predicted"/>
<dbReference type="EMBL" id="CP120375">
    <property type="protein sequence ID" value="WEX91737.1"/>
    <property type="molecule type" value="Genomic_DNA"/>
</dbReference>
<geneLocation type="plasmid" evidence="1 2">
    <name>unnamed</name>
</geneLocation>
<reference evidence="1 2" key="1">
    <citation type="submission" date="2023-03" db="EMBL/GenBank/DDBJ databases">
        <authorList>
            <person name="Kaur S."/>
            <person name="Espinosa-Saiz D."/>
            <person name="Velazquez E."/>
            <person name="Menendez E."/>
            <person name="diCenzo G.C."/>
        </authorList>
    </citation>
    <scope>NUCLEOTIDE SEQUENCE [LARGE SCALE GENOMIC DNA]</scope>
    <source>
        <strain evidence="1 2">LMG 24692</strain>
        <plasmid evidence="1 2">unnamed</plasmid>
    </source>
</reference>
<organism evidence="1 2">
    <name type="scientific">Sinorhizobium garamanticum</name>
    <dbReference type="NCBI Taxonomy" id="680247"/>
    <lineage>
        <taxon>Bacteria</taxon>
        <taxon>Pseudomonadati</taxon>
        <taxon>Pseudomonadota</taxon>
        <taxon>Alphaproteobacteria</taxon>
        <taxon>Hyphomicrobiales</taxon>
        <taxon>Rhizobiaceae</taxon>
        <taxon>Sinorhizobium/Ensifer group</taxon>
        <taxon>Sinorhizobium</taxon>
    </lineage>
</organism>
<evidence type="ECO:0000313" key="2">
    <source>
        <dbReference type="Proteomes" id="UP001229355"/>
    </source>
</evidence>
<name>A0ABY8DP71_9HYPH</name>
<keyword evidence="2" id="KW-1185">Reference proteome</keyword>
<accession>A0ABY8DP71</accession>
<keyword evidence="1" id="KW-0614">Plasmid</keyword>